<evidence type="ECO:0000313" key="2">
    <source>
        <dbReference type="Proteomes" id="UP000230233"/>
    </source>
</evidence>
<dbReference type="Proteomes" id="UP000230233">
    <property type="component" value="Chromosome IV"/>
</dbReference>
<comment type="caution">
    <text evidence="1">The sequence shown here is derived from an EMBL/GenBank/DDBJ whole genome shotgun (WGS) entry which is preliminary data.</text>
</comment>
<dbReference type="EMBL" id="PDUG01000004">
    <property type="protein sequence ID" value="PIC33101.1"/>
    <property type="molecule type" value="Genomic_DNA"/>
</dbReference>
<dbReference type="STRING" id="1611254.A0A2G5U151"/>
<reference evidence="2" key="1">
    <citation type="submission" date="2017-10" db="EMBL/GenBank/DDBJ databases">
        <title>Rapid genome shrinkage in a self-fertile nematode reveals novel sperm competition proteins.</title>
        <authorList>
            <person name="Yin D."/>
            <person name="Schwarz E.M."/>
            <person name="Thomas C.G."/>
            <person name="Felde R.L."/>
            <person name="Korf I.F."/>
            <person name="Cutter A.D."/>
            <person name="Schartner C.M."/>
            <person name="Ralston E.J."/>
            <person name="Meyer B.J."/>
            <person name="Haag E.S."/>
        </authorList>
    </citation>
    <scope>NUCLEOTIDE SEQUENCE [LARGE SCALE GENOMIC DNA]</scope>
    <source>
        <strain evidence="2">JU1422</strain>
    </source>
</reference>
<keyword evidence="2" id="KW-1185">Reference proteome</keyword>
<gene>
    <name evidence="1" type="primary">Cnig_chr_IV.g13205</name>
    <name evidence="1" type="ORF">B9Z55_013205</name>
</gene>
<protein>
    <submittedName>
        <fullName evidence="1">Uncharacterized protein</fullName>
    </submittedName>
</protein>
<accession>A0A2G5U151</accession>
<sequence>MVSKLLFKIIRPQSTDCTIIHPKIPGINSRPNNLLEAYFKHRAAHSSINNNEILLKTSGRNHIDPDYDIIDAREPGSFVKLRDEKGWSGLTQPVSPHRDEMRASSMIQHLHGYSKRLAGHIARAAAV</sequence>
<evidence type="ECO:0000313" key="1">
    <source>
        <dbReference type="EMBL" id="PIC33101.1"/>
    </source>
</evidence>
<proteinExistence type="predicted"/>
<name>A0A2G5U151_9PELO</name>
<dbReference type="OrthoDB" id="5778944at2759"/>
<dbReference type="AlphaFoldDB" id="A0A2G5U151"/>
<organism evidence="1 2">
    <name type="scientific">Caenorhabditis nigoni</name>
    <dbReference type="NCBI Taxonomy" id="1611254"/>
    <lineage>
        <taxon>Eukaryota</taxon>
        <taxon>Metazoa</taxon>
        <taxon>Ecdysozoa</taxon>
        <taxon>Nematoda</taxon>
        <taxon>Chromadorea</taxon>
        <taxon>Rhabditida</taxon>
        <taxon>Rhabditina</taxon>
        <taxon>Rhabditomorpha</taxon>
        <taxon>Rhabditoidea</taxon>
        <taxon>Rhabditidae</taxon>
        <taxon>Peloderinae</taxon>
        <taxon>Caenorhabditis</taxon>
    </lineage>
</organism>